<evidence type="ECO:0000313" key="3">
    <source>
        <dbReference type="Proteomes" id="UP000260812"/>
    </source>
</evidence>
<dbReference type="Proteomes" id="UP000260812">
    <property type="component" value="Unassembled WGS sequence"/>
</dbReference>
<dbReference type="GeneID" id="97989279"/>
<sequence>MLAWIFGDCREVFDSDGKMKKEHFIDTSIFFRYDKDKTGKKSVWGGLGRLTEYRGNYDKSDCGG</sequence>
<organism evidence="1 3">
    <name type="scientific">Eisenbergiella massiliensis</name>
    <dbReference type="NCBI Taxonomy" id="1720294"/>
    <lineage>
        <taxon>Bacteria</taxon>
        <taxon>Bacillati</taxon>
        <taxon>Bacillota</taxon>
        <taxon>Clostridia</taxon>
        <taxon>Lachnospirales</taxon>
        <taxon>Lachnospiraceae</taxon>
        <taxon>Eisenbergiella</taxon>
    </lineage>
</organism>
<dbReference type="RefSeq" id="WP_025491264.1">
    <property type="nucleotide sequence ID" value="NZ_JBKUNB010000006.1"/>
</dbReference>
<name>A0A3E3HZ40_9FIRM</name>
<proteinExistence type="predicted"/>
<accession>A0A3E3HZ40</accession>
<dbReference type="EMBL" id="QVLV01000018">
    <property type="protein sequence ID" value="RGE57093.1"/>
    <property type="molecule type" value="Genomic_DNA"/>
</dbReference>
<protein>
    <submittedName>
        <fullName evidence="1">Uncharacterized protein</fullName>
    </submittedName>
</protein>
<dbReference type="OrthoDB" id="4672446at2"/>
<evidence type="ECO:0000313" key="2">
    <source>
        <dbReference type="EMBL" id="RGE70913.1"/>
    </source>
</evidence>
<dbReference type="AlphaFoldDB" id="A0A3E3HZ40"/>
<reference evidence="1 4" key="1">
    <citation type="submission" date="2018-08" db="EMBL/GenBank/DDBJ databases">
        <title>A genome reference for cultivated species of the human gut microbiota.</title>
        <authorList>
            <person name="Zou Y."/>
            <person name="Xue W."/>
            <person name="Luo G."/>
        </authorList>
    </citation>
    <scope>NUCLEOTIDE SEQUENCE [LARGE SCALE GENOMIC DNA]</scope>
    <source>
        <strain evidence="2 4">AF26-4BH</strain>
        <strain evidence="1">TF05-5AC</strain>
    </source>
</reference>
<evidence type="ECO:0000313" key="1">
    <source>
        <dbReference type="EMBL" id="RGE57093.1"/>
    </source>
</evidence>
<dbReference type="EMBL" id="QVLU01000013">
    <property type="protein sequence ID" value="RGE70913.1"/>
    <property type="molecule type" value="Genomic_DNA"/>
</dbReference>
<gene>
    <name evidence="2" type="ORF">DWY69_15445</name>
    <name evidence="1" type="ORF">DXC51_21030</name>
</gene>
<comment type="caution">
    <text evidence="1">The sequence shown here is derived from an EMBL/GenBank/DDBJ whole genome shotgun (WGS) entry which is preliminary data.</text>
</comment>
<evidence type="ECO:0000313" key="4">
    <source>
        <dbReference type="Proteomes" id="UP000261166"/>
    </source>
</evidence>
<dbReference type="Proteomes" id="UP000261166">
    <property type="component" value="Unassembled WGS sequence"/>
</dbReference>
<keyword evidence="3" id="KW-1185">Reference proteome</keyword>